<evidence type="ECO:0000256" key="5">
    <source>
        <dbReference type="SAM" id="SignalP"/>
    </source>
</evidence>
<dbReference type="AlphaFoldDB" id="A0A3G3IKS6"/>
<evidence type="ECO:0000256" key="2">
    <source>
        <dbReference type="ARBA" id="ARBA00022989"/>
    </source>
</evidence>
<reference evidence="7 8" key="1">
    <citation type="submission" date="2017-11" db="EMBL/GenBank/DDBJ databases">
        <title>Genome sequence of the bacterial symbiont EPR9N from a vent mussel Bathymodiolus thermophilus.</title>
        <authorList>
            <person name="Won Y.-J."/>
        </authorList>
    </citation>
    <scope>NUCLEOTIDE SEQUENCE [LARGE SCALE GENOMIC DNA]</scope>
    <source>
        <strain evidence="7 8">EPR9N</strain>
    </source>
</reference>
<dbReference type="NCBIfam" id="NF033191">
    <property type="entry name" value="JDVT-CTERM"/>
    <property type="match status" value="1"/>
</dbReference>
<proteinExistence type="predicted"/>
<dbReference type="PANTHER" id="PTHR24026:SF126">
    <property type="entry name" value="PROTOCADHERIN FAT 4"/>
    <property type="match status" value="1"/>
</dbReference>
<evidence type="ECO:0000313" key="8">
    <source>
        <dbReference type="Proteomes" id="UP000278334"/>
    </source>
</evidence>
<sequence length="780" mass="84066" precursor="true">MNTLNRFIVTSLLMLFASQAFAIIPKVIKIERTGLTTLTITHDQPVKGRDPNANYGIYMKTNGKIYVGTSNSEHSRTVVAVNPNTKGYAIAWEMEVVELVDMDNDNITTIDEMRVRSYGWSNNSNPTEWMTDAHSVTNLSLYHFSFISVNTLNANEGTELIHTLAASDTATFRIIENTDGLFSLSGTNNATLKFNGTTTDFESNKKSYTVKIKAENNTNNENAEQTITVKLIDLNDETPTAITFAINEETSTAITLKDNLTINENTAIGTELGTLSATDADTNNTFTYTSSNAILSINGGKLKLNAALDYESATSFSTTITVTDGNHHSFDRKFNFTVGNIDDTAPTNIVLTRVSIALNATAGAIVGILSATDVDTDNSKLTYRVNPSSWFLITGNQLKVKSSVATTAKIFTSPIRISITVRDGTSTSTENFNIAFNAVNTNITPVVKQFIVTQGGNSGRLISKNGGTVTVNALVTANTYDWSKSNVTGTSANTIFSFDPANIEPGILTIKLEAKNDDLHSSTRVLKLKLIAGDVDSNNNDSDNDGIPNNKDNNTAGNKIQAGEGKTITNLNPDIDINTSPNPNSNSNSGKPRVLLGIMGKDSGRLTLEQVKQYIADNKLTNNASDTATTGDIYDYIVEGLSAVGASTQVIIELTTAIPKDAELRKYSLTSGWDNFIVDTENTIESSTDNTCTNDSTWKTGLIVGATCLKLTIKDGGENDTDGGQANGVVESTISIATPASSGGGCVYNPNAPARFDMGFILLMILGAYYLIRRKRRLIR</sequence>
<dbReference type="Proteomes" id="UP000278334">
    <property type="component" value="Chromosome"/>
</dbReference>
<feature type="transmembrane region" description="Helical" evidence="4">
    <location>
        <begin position="754"/>
        <end position="772"/>
    </location>
</feature>
<feature type="compositionally biased region" description="Low complexity" evidence="3">
    <location>
        <begin position="580"/>
        <end position="589"/>
    </location>
</feature>
<dbReference type="SUPFAM" id="SSF49313">
    <property type="entry name" value="Cadherin-like"/>
    <property type="match status" value="1"/>
</dbReference>
<dbReference type="InterPro" id="IPR015919">
    <property type="entry name" value="Cadherin-like_sf"/>
</dbReference>
<keyword evidence="1 4" id="KW-0812">Transmembrane</keyword>
<dbReference type="PANTHER" id="PTHR24026">
    <property type="entry name" value="FAT ATYPICAL CADHERIN-RELATED"/>
    <property type="match status" value="1"/>
</dbReference>
<dbReference type="RefSeq" id="WP_122951284.1">
    <property type="nucleotide sequence ID" value="NZ_CP024634.1"/>
</dbReference>
<dbReference type="GO" id="GO:0005886">
    <property type="term" value="C:plasma membrane"/>
    <property type="evidence" value="ECO:0007669"/>
    <property type="project" value="UniProtKB-SubCell"/>
</dbReference>
<organism evidence="7 8">
    <name type="scientific">Bathymodiolus thermophilus thioautotrophic gill symbiont</name>
    <dbReference type="NCBI Taxonomy" id="2360"/>
    <lineage>
        <taxon>Bacteria</taxon>
        <taxon>Pseudomonadati</taxon>
        <taxon>Pseudomonadota</taxon>
        <taxon>Gammaproteobacteria</taxon>
        <taxon>sulfur-oxidizing symbionts</taxon>
    </lineage>
</organism>
<dbReference type="KEGG" id="bthg:MS2017_0707"/>
<evidence type="ECO:0000256" key="3">
    <source>
        <dbReference type="SAM" id="MobiDB-lite"/>
    </source>
</evidence>
<dbReference type="PROSITE" id="PS50268">
    <property type="entry name" value="CADHERIN_2"/>
    <property type="match status" value="3"/>
</dbReference>
<evidence type="ECO:0000313" key="7">
    <source>
        <dbReference type="EMBL" id="AYQ56436.1"/>
    </source>
</evidence>
<dbReference type="GO" id="GO:0005509">
    <property type="term" value="F:calcium ion binding"/>
    <property type="evidence" value="ECO:0007669"/>
    <property type="project" value="InterPro"/>
</dbReference>
<gene>
    <name evidence="7" type="ORF">MS2017_0707</name>
</gene>
<dbReference type="CDD" id="cd11304">
    <property type="entry name" value="Cadherin_repeat"/>
    <property type="match status" value="1"/>
</dbReference>
<dbReference type="GO" id="GO:0007156">
    <property type="term" value="P:homophilic cell adhesion via plasma membrane adhesion molecules"/>
    <property type="evidence" value="ECO:0007669"/>
    <property type="project" value="InterPro"/>
</dbReference>
<evidence type="ECO:0000256" key="1">
    <source>
        <dbReference type="ARBA" id="ARBA00022692"/>
    </source>
</evidence>
<name>A0A3G3IKS6_9GAMM</name>
<protein>
    <recommendedName>
        <fullName evidence="6">Cadherin domain-containing protein</fullName>
    </recommendedName>
</protein>
<feature type="domain" description="Cadherin" evidence="6">
    <location>
        <begin position="348"/>
        <end position="447"/>
    </location>
</feature>
<dbReference type="PRINTS" id="PR00205">
    <property type="entry name" value="CADHERIN"/>
</dbReference>
<dbReference type="Gene3D" id="2.60.40.60">
    <property type="entry name" value="Cadherins"/>
    <property type="match status" value="3"/>
</dbReference>
<keyword evidence="2 4" id="KW-1133">Transmembrane helix</keyword>
<evidence type="ECO:0000256" key="4">
    <source>
        <dbReference type="SAM" id="Phobius"/>
    </source>
</evidence>
<keyword evidence="4" id="KW-0472">Membrane</keyword>
<accession>A0A3G3IKS6</accession>
<feature type="signal peptide" evidence="5">
    <location>
        <begin position="1"/>
        <end position="22"/>
    </location>
</feature>
<feature type="domain" description="Cadherin" evidence="6">
    <location>
        <begin position="254"/>
        <end position="348"/>
    </location>
</feature>
<dbReference type="InterPro" id="IPR002126">
    <property type="entry name" value="Cadherin-like_dom"/>
</dbReference>
<dbReference type="EMBL" id="CP024634">
    <property type="protein sequence ID" value="AYQ56436.1"/>
    <property type="molecule type" value="Genomic_DNA"/>
</dbReference>
<evidence type="ECO:0000259" key="6">
    <source>
        <dbReference type="PROSITE" id="PS50268"/>
    </source>
</evidence>
<keyword evidence="5" id="KW-0732">Signal</keyword>
<feature type="region of interest" description="Disordered" evidence="3">
    <location>
        <begin position="537"/>
        <end position="591"/>
    </location>
</feature>
<dbReference type="SMART" id="SM00112">
    <property type="entry name" value="CA"/>
    <property type="match status" value="3"/>
</dbReference>
<feature type="chain" id="PRO_5018100781" description="Cadherin domain-containing protein" evidence="5">
    <location>
        <begin position="23"/>
        <end position="780"/>
    </location>
</feature>
<feature type="domain" description="Cadherin" evidence="6">
    <location>
        <begin position="149"/>
        <end position="241"/>
    </location>
</feature>